<evidence type="ECO:0000256" key="5">
    <source>
        <dbReference type="ARBA" id="ARBA00005884"/>
    </source>
</evidence>
<dbReference type="GO" id="GO:0031624">
    <property type="term" value="F:ubiquitin conjugating enzyme binding"/>
    <property type="evidence" value="ECO:0000318"/>
    <property type="project" value="GO_Central"/>
</dbReference>
<dbReference type="PROSITE" id="PS01358">
    <property type="entry name" value="ZF_RANBP2_1"/>
    <property type="match status" value="1"/>
</dbReference>
<gene>
    <name evidence="19" type="ORF">ZOSMA_150G00200</name>
</gene>
<proteinExistence type="inferred from homology"/>
<comment type="similarity">
    <text evidence="5">Belongs to the RBR family. Ariadne subfamily.</text>
</comment>
<evidence type="ECO:0000256" key="6">
    <source>
        <dbReference type="ARBA" id="ARBA00012251"/>
    </source>
</evidence>
<evidence type="ECO:0000256" key="1">
    <source>
        <dbReference type="ARBA" id="ARBA00001798"/>
    </source>
</evidence>
<feature type="region of interest" description="Disordered" evidence="15">
    <location>
        <begin position="516"/>
        <end position="551"/>
    </location>
</feature>
<dbReference type="GO" id="GO:0005737">
    <property type="term" value="C:cytoplasm"/>
    <property type="evidence" value="ECO:0000318"/>
    <property type="project" value="GO_Central"/>
</dbReference>
<evidence type="ECO:0000256" key="3">
    <source>
        <dbReference type="ARBA" id="ARBA00003976"/>
    </source>
</evidence>
<evidence type="ECO:0000256" key="10">
    <source>
        <dbReference type="ARBA" id="ARBA00022771"/>
    </source>
</evidence>
<comment type="pathway">
    <text evidence="4">Protein modification; protein ubiquitination.</text>
</comment>
<dbReference type="PANTHER" id="PTHR11685">
    <property type="entry name" value="RBR FAMILY RING FINGER AND IBR DOMAIN-CONTAINING"/>
    <property type="match status" value="1"/>
</dbReference>
<keyword evidence="10 13" id="KW-0863">Zinc-finger</keyword>
<dbReference type="OMA" id="WFANEES"/>
<dbReference type="InterPro" id="IPR001876">
    <property type="entry name" value="Znf_RanBP2"/>
</dbReference>
<dbReference type="PROSITE" id="PS50089">
    <property type="entry name" value="ZF_RING_2"/>
    <property type="match status" value="1"/>
</dbReference>
<evidence type="ECO:0000256" key="15">
    <source>
        <dbReference type="SAM" id="MobiDB-lite"/>
    </source>
</evidence>
<evidence type="ECO:0000313" key="19">
    <source>
        <dbReference type="EMBL" id="KMZ73220.1"/>
    </source>
</evidence>
<feature type="domain" description="RING-type" evidence="18">
    <location>
        <begin position="130"/>
        <end position="343"/>
    </location>
</feature>
<keyword evidence="7" id="KW-0808">Transferase</keyword>
<comment type="caution">
    <text evidence="19">The sequence shown here is derived from an EMBL/GenBank/DDBJ whole genome shotgun (WGS) entry which is preliminary data.</text>
</comment>
<organism evidence="19 20">
    <name type="scientific">Zostera marina</name>
    <name type="common">Eelgrass</name>
    <dbReference type="NCBI Taxonomy" id="29655"/>
    <lineage>
        <taxon>Eukaryota</taxon>
        <taxon>Viridiplantae</taxon>
        <taxon>Streptophyta</taxon>
        <taxon>Embryophyta</taxon>
        <taxon>Tracheophyta</taxon>
        <taxon>Spermatophyta</taxon>
        <taxon>Magnoliopsida</taxon>
        <taxon>Liliopsida</taxon>
        <taxon>Zosteraceae</taxon>
        <taxon>Zostera</taxon>
    </lineage>
</organism>
<dbReference type="Pfam" id="PF22191">
    <property type="entry name" value="IBR_1"/>
    <property type="match status" value="1"/>
</dbReference>
<dbReference type="GO" id="GO:0008270">
    <property type="term" value="F:zinc ion binding"/>
    <property type="evidence" value="ECO:0007669"/>
    <property type="project" value="UniProtKB-KW"/>
</dbReference>
<comment type="catalytic activity">
    <reaction evidence="1">
        <text>[E2 ubiquitin-conjugating enzyme]-S-ubiquitinyl-L-cysteine + [acceptor protein]-L-lysine = [E2 ubiquitin-conjugating enzyme]-L-cysteine + [acceptor protein]-N(6)-ubiquitinyl-L-lysine.</text>
        <dbReference type="EC" id="2.3.2.31"/>
    </reaction>
</comment>
<dbReference type="CDD" id="cd20346">
    <property type="entry name" value="BRcat_RBR_ANKIB1"/>
    <property type="match status" value="1"/>
</dbReference>
<evidence type="ECO:0000256" key="7">
    <source>
        <dbReference type="ARBA" id="ARBA00022679"/>
    </source>
</evidence>
<dbReference type="InterPro" id="IPR001841">
    <property type="entry name" value="Znf_RING"/>
</dbReference>
<dbReference type="EMBL" id="LFYR01000589">
    <property type="protein sequence ID" value="KMZ73220.1"/>
    <property type="molecule type" value="Genomic_DNA"/>
</dbReference>
<dbReference type="EC" id="2.3.2.31" evidence="6"/>
<dbReference type="GO" id="GO:0016567">
    <property type="term" value="P:protein ubiquitination"/>
    <property type="evidence" value="ECO:0007669"/>
    <property type="project" value="InterPro"/>
</dbReference>
<dbReference type="STRING" id="29655.A0A0K9PYC8"/>
<dbReference type="GO" id="GO:0000151">
    <property type="term" value="C:ubiquitin ligase complex"/>
    <property type="evidence" value="ECO:0000318"/>
    <property type="project" value="GO_Central"/>
</dbReference>
<keyword evidence="14" id="KW-0175">Coiled coil</keyword>
<dbReference type="InterPro" id="IPR048962">
    <property type="entry name" value="ARIH1-like_UBL"/>
</dbReference>
<sequence length="583" mass="66749">MDSEDDMHDANDLESLDDDFYSGETGMGSDDGDGDYEFGNNASDDSDDGNLNRQQENYTVLSEDDIRQRQEEDITRISTVLSIERDHACILLRHYKWDVDKVHEAWFANEESVRQTVGLYENPVARTFSRELLCGICFERHPCDRMCAASCGHFFCYSCWRGYVSTSINDGPGCLMLRCPDPPCGAIIGQNMINLLASNEDKEKYSRYILRSYIEDNITSKWCPAPGCEYAVDFVMGSVNFDVSCNCSHNFCWNCTEEAHRPVDCTMVAKWILKNSAESENMNWILANSKPCPKCKRPIEKNQGCMHITCTPPCKFEFCWLCLGAWTDHGERTGGFYACNRYETAKQEGEYDEAERRREMAKNSLERYTHYYERWATNQSSRQKALQDLQNMQNVQLDKLSDTQSQPESQMKFITEAWLQIVECRRVLKWTYAYGYYLPENEHGKRQFFEYLQGEAESGLERLHQCAEKELQTFIDSSGPSKDFNDFRTKLAGLTSVTRNYFENLVRALETGLNDVGESGNQPTCSRSSSIKSGKGKNGKTRTIGGTTSRSLDDGNHSHWSCESCTFANTKSSMVCQVCHRRR</sequence>
<dbReference type="Gene3D" id="2.30.30.380">
    <property type="entry name" value="Zn-finger domain of Sec23/24"/>
    <property type="match status" value="1"/>
</dbReference>
<dbReference type="AlphaFoldDB" id="A0A0K9PYC8"/>
<dbReference type="InterPro" id="IPR044066">
    <property type="entry name" value="TRIAD_supradom"/>
</dbReference>
<evidence type="ECO:0000259" key="17">
    <source>
        <dbReference type="PROSITE" id="PS50199"/>
    </source>
</evidence>
<dbReference type="Gene3D" id="3.30.40.10">
    <property type="entry name" value="Zinc/RING finger domain, C3HC4 (zinc finger)"/>
    <property type="match status" value="1"/>
</dbReference>
<evidence type="ECO:0000256" key="9">
    <source>
        <dbReference type="ARBA" id="ARBA00022737"/>
    </source>
</evidence>
<evidence type="ECO:0000256" key="11">
    <source>
        <dbReference type="ARBA" id="ARBA00022786"/>
    </source>
</evidence>
<dbReference type="FunFam" id="1.20.120.1750:FF:000005">
    <property type="entry name" value="RBR-type E3 ubiquitin transferase"/>
    <property type="match status" value="1"/>
</dbReference>
<dbReference type="InterPro" id="IPR013083">
    <property type="entry name" value="Znf_RING/FYVE/PHD"/>
</dbReference>
<feature type="domain" description="RING-type" evidence="16">
    <location>
        <begin position="134"/>
        <end position="178"/>
    </location>
</feature>
<reference evidence="20" key="1">
    <citation type="journal article" date="2016" name="Nature">
        <title>The genome of the seagrass Zostera marina reveals angiosperm adaptation to the sea.</title>
        <authorList>
            <person name="Olsen J.L."/>
            <person name="Rouze P."/>
            <person name="Verhelst B."/>
            <person name="Lin Y.-C."/>
            <person name="Bayer T."/>
            <person name="Collen J."/>
            <person name="Dattolo E."/>
            <person name="De Paoli E."/>
            <person name="Dittami S."/>
            <person name="Maumus F."/>
            <person name="Michel G."/>
            <person name="Kersting A."/>
            <person name="Lauritano C."/>
            <person name="Lohaus R."/>
            <person name="Toepel M."/>
            <person name="Tonon T."/>
            <person name="Vanneste K."/>
            <person name="Amirebrahimi M."/>
            <person name="Brakel J."/>
            <person name="Bostroem C."/>
            <person name="Chovatia M."/>
            <person name="Grimwood J."/>
            <person name="Jenkins J.W."/>
            <person name="Jueterbock A."/>
            <person name="Mraz A."/>
            <person name="Stam W.T."/>
            <person name="Tice H."/>
            <person name="Bornberg-Bauer E."/>
            <person name="Green P.J."/>
            <person name="Pearson G.A."/>
            <person name="Procaccini G."/>
            <person name="Duarte C.M."/>
            <person name="Schmutz J."/>
            <person name="Reusch T.B.H."/>
            <person name="Van de Peer Y."/>
        </authorList>
    </citation>
    <scope>NUCLEOTIDE SEQUENCE [LARGE SCALE GENOMIC DNA]</scope>
    <source>
        <strain evidence="20">cv. Finnish</strain>
    </source>
</reference>
<dbReference type="SMART" id="SM00647">
    <property type="entry name" value="IBR"/>
    <property type="match status" value="2"/>
</dbReference>
<evidence type="ECO:0000313" key="20">
    <source>
        <dbReference type="Proteomes" id="UP000036987"/>
    </source>
</evidence>
<comment type="cofactor">
    <cofactor evidence="2">
        <name>Zn(2+)</name>
        <dbReference type="ChEBI" id="CHEBI:29105"/>
    </cofactor>
</comment>
<keyword evidence="8" id="KW-0479">Metal-binding</keyword>
<keyword evidence="12" id="KW-0862">Zinc</keyword>
<dbReference type="GO" id="GO:0061630">
    <property type="term" value="F:ubiquitin protein ligase activity"/>
    <property type="evidence" value="ECO:0000318"/>
    <property type="project" value="GO_Central"/>
</dbReference>
<keyword evidence="9" id="KW-0677">Repeat</keyword>
<evidence type="ECO:0000256" key="8">
    <source>
        <dbReference type="ARBA" id="ARBA00022723"/>
    </source>
</evidence>
<evidence type="ECO:0000256" key="13">
    <source>
        <dbReference type="PROSITE-ProRule" id="PRU00322"/>
    </source>
</evidence>
<evidence type="ECO:0000259" key="16">
    <source>
        <dbReference type="PROSITE" id="PS50089"/>
    </source>
</evidence>
<evidence type="ECO:0000256" key="4">
    <source>
        <dbReference type="ARBA" id="ARBA00004906"/>
    </source>
</evidence>
<dbReference type="Proteomes" id="UP000036987">
    <property type="component" value="Unassembled WGS sequence"/>
</dbReference>
<dbReference type="PROSITE" id="PS50199">
    <property type="entry name" value="ZF_RANBP2_2"/>
    <property type="match status" value="1"/>
</dbReference>
<dbReference type="CDD" id="cd22583">
    <property type="entry name" value="Rcat_RBR_ARI7-like"/>
    <property type="match status" value="1"/>
</dbReference>
<dbReference type="FunFam" id="3.30.40.10:FF:000019">
    <property type="entry name" value="RBR-type E3 ubiquitin transferase"/>
    <property type="match status" value="1"/>
</dbReference>
<accession>A0A0K9PYC8</accession>
<name>A0A0K9PYC8_ZOSMR</name>
<dbReference type="SMART" id="SM00547">
    <property type="entry name" value="ZnF_RBZ"/>
    <property type="match status" value="1"/>
</dbReference>
<evidence type="ECO:0000256" key="2">
    <source>
        <dbReference type="ARBA" id="ARBA00001947"/>
    </source>
</evidence>
<feature type="coiled-coil region" evidence="14">
    <location>
        <begin position="344"/>
        <end position="371"/>
    </location>
</feature>
<evidence type="ECO:0000259" key="18">
    <source>
        <dbReference type="PROSITE" id="PS51873"/>
    </source>
</evidence>
<evidence type="ECO:0000256" key="14">
    <source>
        <dbReference type="SAM" id="Coils"/>
    </source>
</evidence>
<dbReference type="InterPro" id="IPR002867">
    <property type="entry name" value="IBR_dom"/>
</dbReference>
<dbReference type="Gene3D" id="1.20.120.1750">
    <property type="match status" value="1"/>
</dbReference>
<dbReference type="Pfam" id="PF21235">
    <property type="entry name" value="UBA_ARI1"/>
    <property type="match status" value="1"/>
</dbReference>
<dbReference type="OrthoDB" id="10009520at2759"/>
<keyword evidence="20" id="KW-1185">Reference proteome</keyword>
<dbReference type="SUPFAM" id="SSF57850">
    <property type="entry name" value="RING/U-box"/>
    <property type="match status" value="3"/>
</dbReference>
<dbReference type="PROSITE" id="PS51873">
    <property type="entry name" value="TRIAD"/>
    <property type="match status" value="1"/>
</dbReference>
<feature type="domain" description="RanBP2-type" evidence="17">
    <location>
        <begin position="553"/>
        <end position="583"/>
    </location>
</feature>
<protein>
    <recommendedName>
        <fullName evidence="6">RBR-type E3 ubiquitin transferase</fullName>
        <ecNumber evidence="6">2.3.2.31</ecNumber>
    </recommendedName>
</protein>
<dbReference type="Pfam" id="PF01485">
    <property type="entry name" value="IBR"/>
    <property type="match status" value="1"/>
</dbReference>
<feature type="region of interest" description="Disordered" evidence="15">
    <location>
        <begin position="1"/>
        <end position="52"/>
    </location>
</feature>
<dbReference type="GO" id="GO:0006511">
    <property type="term" value="P:ubiquitin-dependent protein catabolic process"/>
    <property type="evidence" value="ECO:0000318"/>
    <property type="project" value="GO_Central"/>
</dbReference>
<keyword evidence="11" id="KW-0833">Ubl conjugation pathway</keyword>
<evidence type="ECO:0000256" key="12">
    <source>
        <dbReference type="ARBA" id="ARBA00022833"/>
    </source>
</evidence>
<dbReference type="InterPro" id="IPR031127">
    <property type="entry name" value="E3_UB_ligase_RBR"/>
</dbReference>
<comment type="function">
    <text evidence="3">Might act as an E3 ubiquitin-protein ligase, or as part of E3 complex, which accepts ubiquitin from specific E2 ubiquitin-conjugating enzymes and then transfers it to substrates.</text>
</comment>
<feature type="compositionally biased region" description="Acidic residues" evidence="15">
    <location>
        <begin position="1"/>
        <end position="21"/>
    </location>
</feature>